<evidence type="ECO:0000313" key="4">
    <source>
        <dbReference type="Proteomes" id="UP000294980"/>
    </source>
</evidence>
<protein>
    <submittedName>
        <fullName evidence="3">Aminobenzoyl-glutamate utilization protein B</fullName>
    </submittedName>
</protein>
<feature type="domain" description="Peptidase M20 dimerisation" evidence="2">
    <location>
        <begin position="218"/>
        <end position="309"/>
    </location>
</feature>
<dbReference type="NCBIfam" id="TIGR01891">
    <property type="entry name" value="amidohydrolases"/>
    <property type="match status" value="1"/>
</dbReference>
<dbReference type="PIRSF" id="PIRSF037227">
    <property type="entry name" value="Aminobenzoyl-glu_utiliz_pB"/>
    <property type="match status" value="1"/>
</dbReference>
<keyword evidence="1" id="KW-0378">Hydrolase</keyword>
<dbReference type="SUPFAM" id="SSF55031">
    <property type="entry name" value="Bacterial exopeptidase dimerisation domain"/>
    <property type="match status" value="1"/>
</dbReference>
<name>A0A4R2L762_9GAMM</name>
<sequence>MSIAPLGQRLAPLVLSIVPVVSFAQGNAPEVDSSVDKTAILAALEADYGRYESIARTLWANPELGYLEVESAALLQDTLAEEGFTIEAGVAGMPTAFTASYGSGGPVIGILGEYDALPGMSQAAEPYEEPLEDGAPGQACGHHLFGTASMAAAIAAKNWLRESGASGTIRFYGTPAEEGGSGKVYMVRAGLFNDVDAVISWHSGDANTANPGTNLATISGKFRFTGVSAHAAAAPQRGRSALDGVEAMNDMVNMLREHTTESTRIHYVITDGGNAPNIVPKSAEVYYVVRHEDVDEVRSVWSRVVRAAEGAAMGTETDMAYEIIGGTYPRLPNETLAGALHNNLSRVGGVKYSAEDEAFARQIRETLGENLPDIASAAVVQPMEFTRGKASADTGDVSWSVPMAAMRAATWVPGTPAHSWQAVAAGGTPIGYKGMMVAAKTLALSAVDLFTQPALLEQARAEFDTRTGPDFRYEALLGDREPALDYRK</sequence>
<dbReference type="InterPro" id="IPR017145">
    <property type="entry name" value="Aminobenzoyl-glu_utiliz_pB"/>
</dbReference>
<dbReference type="AlphaFoldDB" id="A0A4R2L762"/>
<dbReference type="GO" id="GO:0071713">
    <property type="term" value="F:para-aminobenzoyl-glutamate hydrolase activity"/>
    <property type="evidence" value="ECO:0007669"/>
    <property type="project" value="TreeGrafter"/>
</dbReference>
<dbReference type="GO" id="GO:0005737">
    <property type="term" value="C:cytoplasm"/>
    <property type="evidence" value="ECO:0007669"/>
    <property type="project" value="TreeGrafter"/>
</dbReference>
<evidence type="ECO:0000313" key="3">
    <source>
        <dbReference type="EMBL" id="TCO78508.1"/>
    </source>
</evidence>
<dbReference type="PANTHER" id="PTHR30575">
    <property type="entry name" value="PEPTIDASE M20"/>
    <property type="match status" value="1"/>
</dbReference>
<dbReference type="InterPro" id="IPR017439">
    <property type="entry name" value="Amidohydrolase"/>
</dbReference>
<evidence type="ECO:0000256" key="1">
    <source>
        <dbReference type="ARBA" id="ARBA00022801"/>
    </source>
</evidence>
<dbReference type="InterPro" id="IPR011650">
    <property type="entry name" value="Peptidase_M20_dimer"/>
</dbReference>
<dbReference type="Pfam" id="PF07687">
    <property type="entry name" value="M20_dimer"/>
    <property type="match status" value="1"/>
</dbReference>
<dbReference type="EMBL" id="SLWX01000001">
    <property type="protein sequence ID" value="TCO78508.1"/>
    <property type="molecule type" value="Genomic_DNA"/>
</dbReference>
<proteinExistence type="predicted"/>
<dbReference type="GO" id="GO:0016805">
    <property type="term" value="F:dipeptidase activity"/>
    <property type="evidence" value="ECO:0007669"/>
    <property type="project" value="TreeGrafter"/>
</dbReference>
<comment type="caution">
    <text evidence="3">The sequence shown here is derived from an EMBL/GenBank/DDBJ whole genome shotgun (WGS) entry which is preliminary data.</text>
</comment>
<dbReference type="RefSeq" id="WP_117316689.1">
    <property type="nucleotide sequence ID" value="NZ_QQSW01000006.1"/>
</dbReference>
<dbReference type="SUPFAM" id="SSF53187">
    <property type="entry name" value="Zn-dependent exopeptidases"/>
    <property type="match status" value="1"/>
</dbReference>
<dbReference type="GO" id="GO:0046657">
    <property type="term" value="P:folic acid catabolic process"/>
    <property type="evidence" value="ECO:0007669"/>
    <property type="project" value="TreeGrafter"/>
</dbReference>
<dbReference type="InterPro" id="IPR052030">
    <property type="entry name" value="Peptidase_M20/M20A_hydrolases"/>
</dbReference>
<dbReference type="PANTHER" id="PTHR30575:SF0">
    <property type="entry name" value="XAA-ARG DIPEPTIDASE"/>
    <property type="match status" value="1"/>
</dbReference>
<organism evidence="3 4">
    <name type="scientific">Chromatocurvus halotolerans</name>
    <dbReference type="NCBI Taxonomy" id="1132028"/>
    <lineage>
        <taxon>Bacteria</taxon>
        <taxon>Pseudomonadati</taxon>
        <taxon>Pseudomonadota</taxon>
        <taxon>Gammaproteobacteria</taxon>
        <taxon>Cellvibrionales</taxon>
        <taxon>Halieaceae</taxon>
        <taxon>Chromatocurvus</taxon>
    </lineage>
</organism>
<dbReference type="Proteomes" id="UP000294980">
    <property type="component" value="Unassembled WGS sequence"/>
</dbReference>
<keyword evidence="4" id="KW-1185">Reference proteome</keyword>
<dbReference type="Gene3D" id="3.30.70.360">
    <property type="match status" value="1"/>
</dbReference>
<dbReference type="InterPro" id="IPR002933">
    <property type="entry name" value="Peptidase_M20"/>
</dbReference>
<dbReference type="Pfam" id="PF01546">
    <property type="entry name" value="Peptidase_M20"/>
    <property type="match status" value="1"/>
</dbReference>
<dbReference type="Gene3D" id="3.40.630.10">
    <property type="entry name" value="Zn peptidases"/>
    <property type="match status" value="1"/>
</dbReference>
<gene>
    <name evidence="3" type="ORF">EV688_101325</name>
</gene>
<evidence type="ECO:0000259" key="2">
    <source>
        <dbReference type="Pfam" id="PF07687"/>
    </source>
</evidence>
<dbReference type="OrthoDB" id="9781032at2"/>
<accession>A0A4R2L762</accession>
<dbReference type="InterPro" id="IPR036264">
    <property type="entry name" value="Bact_exopeptidase_dim_dom"/>
</dbReference>
<reference evidence="3 4" key="1">
    <citation type="submission" date="2019-03" db="EMBL/GenBank/DDBJ databases">
        <title>Genomic Encyclopedia of Type Strains, Phase IV (KMG-IV): sequencing the most valuable type-strain genomes for metagenomic binning, comparative biology and taxonomic classification.</title>
        <authorList>
            <person name="Goeker M."/>
        </authorList>
    </citation>
    <scope>NUCLEOTIDE SEQUENCE [LARGE SCALE GENOMIC DNA]</scope>
    <source>
        <strain evidence="3 4">DSM 23344</strain>
    </source>
</reference>